<reference evidence="1 2" key="1">
    <citation type="submission" date="2016-10" db="EMBL/GenBank/DDBJ databases">
        <authorList>
            <person name="de Groot N.N."/>
        </authorList>
    </citation>
    <scope>NUCLEOTIDE SEQUENCE [LARGE SCALE GENOMIC DNA]</scope>
    <source>
        <strain evidence="1 2">DSM 43357</strain>
    </source>
</reference>
<proteinExistence type="predicted"/>
<dbReference type="Proteomes" id="UP000198953">
    <property type="component" value="Unassembled WGS sequence"/>
</dbReference>
<name>A0A1H8FQK0_9ACTN</name>
<dbReference type="EMBL" id="FOBF01000025">
    <property type="protein sequence ID" value="SEN33764.1"/>
    <property type="molecule type" value="Genomic_DNA"/>
</dbReference>
<evidence type="ECO:0000313" key="2">
    <source>
        <dbReference type="Proteomes" id="UP000198953"/>
    </source>
</evidence>
<accession>A0A1H8FQK0</accession>
<keyword evidence="2" id="KW-1185">Reference proteome</keyword>
<protein>
    <submittedName>
        <fullName evidence="1">Uncharacterized protein</fullName>
    </submittedName>
</protein>
<organism evidence="1 2">
    <name type="scientific">Nonomuraea pusilla</name>
    <dbReference type="NCBI Taxonomy" id="46177"/>
    <lineage>
        <taxon>Bacteria</taxon>
        <taxon>Bacillati</taxon>
        <taxon>Actinomycetota</taxon>
        <taxon>Actinomycetes</taxon>
        <taxon>Streptosporangiales</taxon>
        <taxon>Streptosporangiaceae</taxon>
        <taxon>Nonomuraea</taxon>
    </lineage>
</organism>
<gene>
    <name evidence="1" type="ORF">SAMN05660976_07307</name>
</gene>
<dbReference type="STRING" id="46177.SAMN05660976_07307"/>
<sequence>MAVEARTGVFTDGRLLPAVTGIARAAAAAGAIIAEQERAWIAGQEERAAKDRRLLAIPFFVAAAARPAR</sequence>
<dbReference type="AlphaFoldDB" id="A0A1H8FQK0"/>
<evidence type="ECO:0000313" key="1">
    <source>
        <dbReference type="EMBL" id="SEN33764.1"/>
    </source>
</evidence>
<dbReference type="RefSeq" id="WP_218154161.1">
    <property type="nucleotide sequence ID" value="NZ_FOBF01000025.1"/>
</dbReference>